<protein>
    <submittedName>
        <fullName evidence="1">Uncharacterized protein</fullName>
    </submittedName>
</protein>
<dbReference type="GeneID" id="63832087"/>
<reference evidence="1" key="1">
    <citation type="journal article" date="2020" name="Phytopathology">
        <title>Genome sequence of the chestnut blight fungus Cryphonectria parasitica EP155: A fundamental resource for an archetypical invasive plant pathogen.</title>
        <authorList>
            <person name="Crouch J.A."/>
            <person name="Dawe A."/>
            <person name="Aerts A."/>
            <person name="Barry K."/>
            <person name="Churchill A.C.L."/>
            <person name="Grimwood J."/>
            <person name="Hillman B."/>
            <person name="Milgroom M.G."/>
            <person name="Pangilinan J."/>
            <person name="Smith M."/>
            <person name="Salamov A."/>
            <person name="Schmutz J."/>
            <person name="Yadav J."/>
            <person name="Grigoriev I.V."/>
            <person name="Nuss D."/>
        </authorList>
    </citation>
    <scope>NUCLEOTIDE SEQUENCE</scope>
    <source>
        <strain evidence="1">EP155</strain>
    </source>
</reference>
<dbReference type="RefSeq" id="XP_040777086.1">
    <property type="nucleotide sequence ID" value="XM_040914958.1"/>
</dbReference>
<evidence type="ECO:0000313" key="2">
    <source>
        <dbReference type="Proteomes" id="UP000803844"/>
    </source>
</evidence>
<comment type="caution">
    <text evidence="1">The sequence shown here is derived from an EMBL/GenBank/DDBJ whole genome shotgun (WGS) entry which is preliminary data.</text>
</comment>
<gene>
    <name evidence="1" type="ORF">M406DRAFT_101583</name>
</gene>
<keyword evidence="2" id="KW-1185">Reference proteome</keyword>
<evidence type="ECO:0000313" key="1">
    <source>
        <dbReference type="EMBL" id="KAF3766125.1"/>
    </source>
</evidence>
<proteinExistence type="predicted"/>
<dbReference type="EMBL" id="MU032347">
    <property type="protein sequence ID" value="KAF3766125.1"/>
    <property type="molecule type" value="Genomic_DNA"/>
</dbReference>
<accession>A0A9P4Y4Q5</accession>
<organism evidence="1 2">
    <name type="scientific">Cryphonectria parasitica (strain ATCC 38755 / EP155)</name>
    <dbReference type="NCBI Taxonomy" id="660469"/>
    <lineage>
        <taxon>Eukaryota</taxon>
        <taxon>Fungi</taxon>
        <taxon>Dikarya</taxon>
        <taxon>Ascomycota</taxon>
        <taxon>Pezizomycotina</taxon>
        <taxon>Sordariomycetes</taxon>
        <taxon>Sordariomycetidae</taxon>
        <taxon>Diaporthales</taxon>
        <taxon>Cryphonectriaceae</taxon>
        <taxon>Cryphonectria-Endothia species complex</taxon>
        <taxon>Cryphonectria</taxon>
    </lineage>
</organism>
<dbReference type="Proteomes" id="UP000803844">
    <property type="component" value="Unassembled WGS sequence"/>
</dbReference>
<dbReference type="AlphaFoldDB" id="A0A9P4Y4Q5"/>
<sequence>MPPLRRCKAFCGEKLSSTVIQNNAGCIYTDWQQTNDATGTGGATTLSLTEHSSRVAGQLGT</sequence>
<name>A0A9P4Y4Q5_CRYP1</name>